<evidence type="ECO:0000313" key="1">
    <source>
        <dbReference type="EMBL" id="OPJ55212.1"/>
    </source>
</evidence>
<reference evidence="1 2" key="1">
    <citation type="submission" date="2017-03" db="EMBL/GenBank/DDBJ databases">
        <title>Genome sequence of Clostridium oryzae DSM 28571.</title>
        <authorList>
            <person name="Poehlein A."/>
            <person name="Daniel R."/>
        </authorList>
    </citation>
    <scope>NUCLEOTIDE SEQUENCE [LARGE SCALE GENOMIC DNA]</scope>
    <source>
        <strain evidence="1 2">DSM 28571</strain>
    </source>
</reference>
<protein>
    <recommendedName>
        <fullName evidence="3">DUF2935 domain-containing protein</fullName>
    </recommendedName>
</protein>
<dbReference type="RefSeq" id="WP_169911726.1">
    <property type="nucleotide sequence ID" value="NZ_MZGV01000116.1"/>
</dbReference>
<accession>A0A1V4I5G9</accession>
<dbReference type="EMBL" id="MZGV01000116">
    <property type="protein sequence ID" value="OPJ55212.1"/>
    <property type="molecule type" value="Genomic_DNA"/>
</dbReference>
<evidence type="ECO:0008006" key="3">
    <source>
        <dbReference type="Google" id="ProtNLM"/>
    </source>
</evidence>
<proteinExistence type="predicted"/>
<dbReference type="Gene3D" id="1.20.1260.120">
    <property type="entry name" value="Protein of unknown function DUF2935"/>
    <property type="match status" value="1"/>
</dbReference>
<comment type="caution">
    <text evidence="1">The sequence shown here is derived from an EMBL/GenBank/DDBJ whole genome shotgun (WGS) entry which is preliminary data.</text>
</comment>
<keyword evidence="2" id="KW-1185">Reference proteome</keyword>
<sequence length="312" mass="35091">MLLKEDFIRYSLEINLFFLRLAKEHSIFAAASLTQRDIRVADELIRLKSSIEVILNNAVKLSQGVISSEVLASGELVTGLTLAAEDKTRFYTGIPIDTNITKMELALKPGKSPMNNSVLFESVSSLNQQAIIALTTAIESTEKLMANVLSCNTFTFLYPLLIDHVIEETRFFTSLLIKLQHMEDLNIINKALAEEFKFDWNEIMKEHSQFIRGMLDPSETRLFETADAFAKEFARLEGGTAETSKQPIHSSDNIRRALTATTNLRNFKRAGTEGILACKIKSIILPLLADHVTREANHYLRLLKSLNTKPSK</sequence>
<dbReference type="Pfam" id="PF11155">
    <property type="entry name" value="DUF2935"/>
    <property type="match status" value="2"/>
</dbReference>
<evidence type="ECO:0000313" key="2">
    <source>
        <dbReference type="Proteomes" id="UP000190080"/>
    </source>
</evidence>
<name>A0A1V4I5G9_9CLOT</name>
<gene>
    <name evidence="1" type="ORF">CLORY_44500</name>
</gene>
<dbReference type="InterPro" id="IPR021328">
    <property type="entry name" value="CotB-like"/>
</dbReference>
<dbReference type="SUPFAM" id="SSF158430">
    <property type="entry name" value="Bacillus cereus metalloprotein-like"/>
    <property type="match status" value="2"/>
</dbReference>
<dbReference type="STRING" id="1450648.CLORY_44500"/>
<organism evidence="1 2">
    <name type="scientific">Clostridium oryzae</name>
    <dbReference type="NCBI Taxonomy" id="1450648"/>
    <lineage>
        <taxon>Bacteria</taxon>
        <taxon>Bacillati</taxon>
        <taxon>Bacillota</taxon>
        <taxon>Clostridia</taxon>
        <taxon>Eubacteriales</taxon>
        <taxon>Clostridiaceae</taxon>
        <taxon>Clostridium</taxon>
    </lineage>
</organism>
<dbReference type="Proteomes" id="UP000190080">
    <property type="component" value="Unassembled WGS sequence"/>
</dbReference>
<dbReference type="AlphaFoldDB" id="A0A1V4I5G9"/>